<keyword evidence="2" id="KW-0813">Transport</keyword>
<dbReference type="GO" id="GO:0006605">
    <property type="term" value="P:protein targeting"/>
    <property type="evidence" value="ECO:0007669"/>
    <property type="project" value="InterPro"/>
</dbReference>
<evidence type="ECO:0000256" key="5">
    <source>
        <dbReference type="ARBA" id="ARBA00022989"/>
    </source>
</evidence>
<dbReference type="OrthoDB" id="9805743at2"/>
<keyword evidence="3 8" id="KW-0812">Transmembrane</keyword>
<keyword evidence="4" id="KW-0653">Protein transport</keyword>
<evidence type="ECO:0000256" key="4">
    <source>
        <dbReference type="ARBA" id="ARBA00022927"/>
    </source>
</evidence>
<comment type="subcellular location">
    <subcellularLocation>
        <location evidence="1">Membrane</location>
    </subcellularLocation>
</comment>
<evidence type="ECO:0000313" key="10">
    <source>
        <dbReference type="Proteomes" id="UP000078486"/>
    </source>
</evidence>
<evidence type="ECO:0000256" key="7">
    <source>
        <dbReference type="ARBA" id="ARBA00023136"/>
    </source>
</evidence>
<dbReference type="InterPro" id="IPR005807">
    <property type="entry name" value="SecE_bac"/>
</dbReference>
<dbReference type="GO" id="GO:0006886">
    <property type="term" value="P:intracellular protein transport"/>
    <property type="evidence" value="ECO:0007669"/>
    <property type="project" value="InterPro"/>
</dbReference>
<dbReference type="InterPro" id="IPR038379">
    <property type="entry name" value="SecE_sf"/>
</dbReference>
<feature type="transmembrane region" description="Helical" evidence="8">
    <location>
        <begin position="35"/>
        <end position="59"/>
    </location>
</feature>
<dbReference type="Pfam" id="PF00584">
    <property type="entry name" value="SecE"/>
    <property type="match status" value="1"/>
</dbReference>
<dbReference type="STRING" id="1184151.AW736_08410"/>
<keyword evidence="5 8" id="KW-1133">Transmembrane helix</keyword>
<organism evidence="9 10">
    <name type="scientific">Termitidicoccus mucosus</name>
    <dbReference type="NCBI Taxonomy" id="1184151"/>
    <lineage>
        <taxon>Bacteria</taxon>
        <taxon>Pseudomonadati</taxon>
        <taxon>Verrucomicrobiota</taxon>
        <taxon>Opitutia</taxon>
        <taxon>Opitutales</taxon>
        <taxon>Opitutaceae</taxon>
        <taxon>Termitidicoccus</taxon>
    </lineage>
</organism>
<evidence type="ECO:0000313" key="9">
    <source>
        <dbReference type="EMBL" id="OAM90226.1"/>
    </source>
</evidence>
<proteinExistence type="predicted"/>
<dbReference type="RefSeq" id="WP_068769888.1">
    <property type="nucleotide sequence ID" value="NZ_CP109796.1"/>
</dbReference>
<dbReference type="NCBIfam" id="TIGR00964">
    <property type="entry name" value="secE_bact"/>
    <property type="match status" value="1"/>
</dbReference>
<name>A0A178IMC6_9BACT</name>
<sequence length="68" mass="7730">MKNPFRSIRIFAIEMFEELKKATWPTKSELRDSTVVVIVAALLLGLFTSITDFSLYQVVDLFTGFVKG</sequence>
<dbReference type="Gene3D" id="1.20.5.1030">
    <property type="entry name" value="Preprotein translocase secy subunit"/>
    <property type="match status" value="1"/>
</dbReference>
<dbReference type="GO" id="GO:0016020">
    <property type="term" value="C:membrane"/>
    <property type="evidence" value="ECO:0007669"/>
    <property type="project" value="UniProtKB-SubCell"/>
</dbReference>
<keyword evidence="6" id="KW-0811">Translocation</keyword>
<dbReference type="InterPro" id="IPR001901">
    <property type="entry name" value="Translocase_SecE/Sec61-g"/>
</dbReference>
<dbReference type="EMBL" id="LRRQ01000072">
    <property type="protein sequence ID" value="OAM90226.1"/>
    <property type="molecule type" value="Genomic_DNA"/>
</dbReference>
<evidence type="ECO:0000256" key="6">
    <source>
        <dbReference type="ARBA" id="ARBA00023010"/>
    </source>
</evidence>
<reference evidence="9 10" key="1">
    <citation type="submission" date="2016-01" db="EMBL/GenBank/DDBJ databases">
        <title>High potential of lignocellulose degradation of a new Verrucomicrobia species.</title>
        <authorList>
            <person name="Wang Y."/>
            <person name="Shi Y."/>
            <person name="Qiu Z."/>
            <person name="Liu S."/>
            <person name="Yang H."/>
        </authorList>
    </citation>
    <scope>NUCLEOTIDE SEQUENCE [LARGE SCALE GENOMIC DNA]</scope>
    <source>
        <strain evidence="9 10">TSB47</strain>
    </source>
</reference>
<evidence type="ECO:0000256" key="3">
    <source>
        <dbReference type="ARBA" id="ARBA00022692"/>
    </source>
</evidence>
<dbReference type="GO" id="GO:0008320">
    <property type="term" value="F:protein transmembrane transporter activity"/>
    <property type="evidence" value="ECO:0007669"/>
    <property type="project" value="InterPro"/>
</dbReference>
<protein>
    <submittedName>
        <fullName evidence="9">Preprotein translocase subunit SecE</fullName>
    </submittedName>
</protein>
<dbReference type="Proteomes" id="UP000078486">
    <property type="component" value="Unassembled WGS sequence"/>
</dbReference>
<keyword evidence="7 8" id="KW-0472">Membrane</keyword>
<comment type="caution">
    <text evidence="9">The sequence shown here is derived from an EMBL/GenBank/DDBJ whole genome shotgun (WGS) entry which is preliminary data.</text>
</comment>
<evidence type="ECO:0000256" key="1">
    <source>
        <dbReference type="ARBA" id="ARBA00004370"/>
    </source>
</evidence>
<dbReference type="GO" id="GO:0009306">
    <property type="term" value="P:protein secretion"/>
    <property type="evidence" value="ECO:0007669"/>
    <property type="project" value="InterPro"/>
</dbReference>
<dbReference type="PROSITE" id="PS01067">
    <property type="entry name" value="SECE_SEC61G"/>
    <property type="match status" value="1"/>
</dbReference>
<dbReference type="AlphaFoldDB" id="A0A178IMC6"/>
<evidence type="ECO:0000256" key="2">
    <source>
        <dbReference type="ARBA" id="ARBA00022448"/>
    </source>
</evidence>
<accession>A0A178IMC6</accession>
<keyword evidence="10" id="KW-1185">Reference proteome</keyword>
<gene>
    <name evidence="9" type="ORF">AW736_08410</name>
</gene>
<evidence type="ECO:0000256" key="8">
    <source>
        <dbReference type="SAM" id="Phobius"/>
    </source>
</evidence>